<organism evidence="3 4">
    <name type="scientific">Candidatus Cellulosilyticum pullistercoris</name>
    <dbReference type="NCBI Taxonomy" id="2838521"/>
    <lineage>
        <taxon>Bacteria</taxon>
        <taxon>Bacillati</taxon>
        <taxon>Bacillota</taxon>
        <taxon>Clostridia</taxon>
        <taxon>Lachnospirales</taxon>
        <taxon>Cellulosilyticaceae</taxon>
        <taxon>Cellulosilyticum</taxon>
    </lineage>
</organism>
<accession>A0A9E2NNA8</accession>
<feature type="region of interest" description="Disordered" evidence="1">
    <location>
        <begin position="1"/>
        <end position="20"/>
    </location>
</feature>
<evidence type="ECO:0000256" key="1">
    <source>
        <dbReference type="SAM" id="MobiDB-lite"/>
    </source>
</evidence>
<evidence type="ECO:0000256" key="2">
    <source>
        <dbReference type="SAM" id="Phobius"/>
    </source>
</evidence>
<dbReference type="EMBL" id="JAHLFQ010000124">
    <property type="protein sequence ID" value="MBU3804228.1"/>
    <property type="molecule type" value="Genomic_DNA"/>
</dbReference>
<evidence type="ECO:0000313" key="3">
    <source>
        <dbReference type="EMBL" id="MBU3804228.1"/>
    </source>
</evidence>
<sequence length="153" mass="18085">MSKRYEAHRESSKKESEKKRLKESFRKHPLLTTLAVIFLSFLGIFFNITQINEEIPAVGQNEQVINYTFRNENYLNDHFEKHKDEFNFSNAKEYLQGANYVISHKDSLHKLEAEDGDDVYYLEATNELVIVSTDGYIRTYFKPSDGIHYYNRT</sequence>
<proteinExistence type="predicted"/>
<keyword evidence="2" id="KW-0472">Membrane</keyword>
<evidence type="ECO:0000313" key="4">
    <source>
        <dbReference type="Proteomes" id="UP000824229"/>
    </source>
</evidence>
<name>A0A9E2NNA8_9FIRM</name>
<keyword evidence="2" id="KW-0812">Transmembrane</keyword>
<protein>
    <submittedName>
        <fullName evidence="3">Uncharacterized protein</fullName>
    </submittedName>
</protein>
<gene>
    <name evidence="3" type="ORF">H9872_05695</name>
</gene>
<comment type="caution">
    <text evidence="3">The sequence shown here is derived from an EMBL/GenBank/DDBJ whole genome shotgun (WGS) entry which is preliminary data.</text>
</comment>
<reference evidence="3" key="2">
    <citation type="submission" date="2021-04" db="EMBL/GenBank/DDBJ databases">
        <authorList>
            <person name="Gilroy R."/>
        </authorList>
    </citation>
    <scope>NUCLEOTIDE SEQUENCE</scope>
    <source>
        <strain evidence="3">B5-657</strain>
    </source>
</reference>
<feature type="transmembrane region" description="Helical" evidence="2">
    <location>
        <begin position="28"/>
        <end position="48"/>
    </location>
</feature>
<reference evidence="3" key="1">
    <citation type="journal article" date="2021" name="PeerJ">
        <title>Extensive microbial diversity within the chicken gut microbiome revealed by metagenomics and culture.</title>
        <authorList>
            <person name="Gilroy R."/>
            <person name="Ravi A."/>
            <person name="Getino M."/>
            <person name="Pursley I."/>
            <person name="Horton D.L."/>
            <person name="Alikhan N.F."/>
            <person name="Baker D."/>
            <person name="Gharbi K."/>
            <person name="Hall N."/>
            <person name="Watson M."/>
            <person name="Adriaenssens E.M."/>
            <person name="Foster-Nyarko E."/>
            <person name="Jarju S."/>
            <person name="Secka A."/>
            <person name="Antonio M."/>
            <person name="Oren A."/>
            <person name="Chaudhuri R.R."/>
            <person name="La Ragione R."/>
            <person name="Hildebrand F."/>
            <person name="Pallen M.J."/>
        </authorList>
    </citation>
    <scope>NUCLEOTIDE SEQUENCE</scope>
    <source>
        <strain evidence="3">B5-657</strain>
    </source>
</reference>
<dbReference type="AlphaFoldDB" id="A0A9E2NNA8"/>
<dbReference type="Proteomes" id="UP000824229">
    <property type="component" value="Unassembled WGS sequence"/>
</dbReference>
<keyword evidence="2" id="KW-1133">Transmembrane helix</keyword>